<name>K7MBU4_SOYBN</name>
<proteinExistence type="predicted"/>
<accession>K7MBU4</accession>
<dbReference type="InterPro" id="IPR000504">
    <property type="entry name" value="RRM_dom"/>
</dbReference>
<dbReference type="PANTHER" id="PTHR34427:SF5">
    <property type="entry name" value="DUF4283 DOMAIN-CONTAINING PROTEIN"/>
    <property type="match status" value="1"/>
</dbReference>
<dbReference type="InParanoid" id="K7MBU4"/>
<gene>
    <name evidence="3" type="ORF">GLYMA_15G166300</name>
</gene>
<evidence type="ECO:0000256" key="1">
    <source>
        <dbReference type="PROSITE-ProRule" id="PRU00176"/>
    </source>
</evidence>
<dbReference type="GO" id="GO:0003729">
    <property type="term" value="F:mRNA binding"/>
    <property type="evidence" value="ECO:0000318"/>
    <property type="project" value="GO_Central"/>
</dbReference>
<evidence type="ECO:0000313" key="5">
    <source>
        <dbReference type="Proteomes" id="UP000008827"/>
    </source>
</evidence>
<dbReference type="PROSITE" id="PS50102">
    <property type="entry name" value="RRM"/>
    <property type="match status" value="1"/>
</dbReference>
<dbReference type="PANTHER" id="PTHR34427">
    <property type="entry name" value="DUF4283 DOMAIN PROTEIN"/>
    <property type="match status" value="1"/>
</dbReference>
<feature type="domain" description="RRM" evidence="2">
    <location>
        <begin position="16"/>
        <end position="93"/>
    </location>
</feature>
<reference evidence="4" key="2">
    <citation type="submission" date="2018-02" db="UniProtKB">
        <authorList>
            <consortium name="EnsemblPlants"/>
        </authorList>
    </citation>
    <scope>IDENTIFICATION</scope>
    <source>
        <strain evidence="4">Williams 82</strain>
    </source>
</reference>
<dbReference type="EMBL" id="CM000848">
    <property type="protein sequence ID" value="KRH12323.1"/>
    <property type="molecule type" value="Genomic_DNA"/>
</dbReference>
<keyword evidence="5" id="KW-1185">Reference proteome</keyword>
<evidence type="ECO:0000259" key="2">
    <source>
        <dbReference type="PROSITE" id="PS50102"/>
    </source>
</evidence>
<dbReference type="Gramene" id="KRH12323">
    <property type="protein sequence ID" value="KRH12323"/>
    <property type="gene ID" value="GLYMA_15G166300"/>
</dbReference>
<dbReference type="InterPro" id="IPR035979">
    <property type="entry name" value="RBD_domain_sf"/>
</dbReference>
<keyword evidence="1" id="KW-0694">RNA-binding</keyword>
<dbReference type="GO" id="GO:0016607">
    <property type="term" value="C:nuclear speck"/>
    <property type="evidence" value="ECO:0000318"/>
    <property type="project" value="GO_Central"/>
</dbReference>
<evidence type="ECO:0000313" key="3">
    <source>
        <dbReference type="EMBL" id="KRH12323.1"/>
    </source>
</evidence>
<dbReference type="Gene3D" id="3.30.70.330">
    <property type="match status" value="1"/>
</dbReference>
<dbReference type="AlphaFoldDB" id="K7MBU4"/>
<evidence type="ECO:0000313" key="4">
    <source>
        <dbReference type="EnsemblPlants" id="KRH12323"/>
    </source>
</evidence>
<sequence length="315" mass="36794">MGEGKEQKREGCTRHILVLLHTISKRHGEKNLWFEFKKRGNVREVFIARNKNKSGRRYGFVRFKWVNNARKLERQLDNLVLEGLKLHLNLLKHGREWKPTKKVNKEHQHKEEVVTEKLAEREKQKYGETMDTEVCAGIKHDILLVCPTNHINGKEDMATQNLEKWSLSLRPGFRMVWVMCWGIPLHVWDVANITKIVEGIGEVVDVDEDVDVLQRLDRAQVLIKTPWPPTINYTITMSINGADYVVSIVEELCHNYRRYNCNRGSYVEVLERNILRREIHGCHTYQSVVPLILGLAKKNLNKWLTHLVLSAEVKP</sequence>
<dbReference type="GO" id="GO:0000381">
    <property type="term" value="P:regulation of alternative mRNA splicing, via spliceosome"/>
    <property type="evidence" value="ECO:0000318"/>
    <property type="project" value="GO_Central"/>
</dbReference>
<protein>
    <recommendedName>
        <fullName evidence="2">RRM domain-containing protein</fullName>
    </recommendedName>
</protein>
<dbReference type="HOGENOM" id="CLU_030775_0_0_1"/>
<dbReference type="InterPro" id="IPR012677">
    <property type="entry name" value="Nucleotide-bd_a/b_plait_sf"/>
</dbReference>
<dbReference type="Pfam" id="PF00076">
    <property type="entry name" value="RRM_1"/>
    <property type="match status" value="1"/>
</dbReference>
<dbReference type="SUPFAM" id="SSF54928">
    <property type="entry name" value="RNA-binding domain, RBD"/>
    <property type="match status" value="1"/>
</dbReference>
<dbReference type="Proteomes" id="UP000008827">
    <property type="component" value="Chromosome 15"/>
</dbReference>
<dbReference type="STRING" id="3847.K7MBU4"/>
<dbReference type="SMR" id="K7MBU4"/>
<dbReference type="EnsemblPlants" id="KRH12323">
    <property type="protein sequence ID" value="KRH12323"/>
    <property type="gene ID" value="GLYMA_15G166300"/>
</dbReference>
<organism evidence="4">
    <name type="scientific">Glycine max</name>
    <name type="common">Soybean</name>
    <name type="synonym">Glycine hispida</name>
    <dbReference type="NCBI Taxonomy" id="3847"/>
    <lineage>
        <taxon>Eukaryota</taxon>
        <taxon>Viridiplantae</taxon>
        <taxon>Streptophyta</taxon>
        <taxon>Embryophyta</taxon>
        <taxon>Tracheophyta</taxon>
        <taxon>Spermatophyta</taxon>
        <taxon>Magnoliopsida</taxon>
        <taxon>eudicotyledons</taxon>
        <taxon>Gunneridae</taxon>
        <taxon>Pentapetalae</taxon>
        <taxon>rosids</taxon>
        <taxon>fabids</taxon>
        <taxon>Fabales</taxon>
        <taxon>Fabaceae</taxon>
        <taxon>Papilionoideae</taxon>
        <taxon>50 kb inversion clade</taxon>
        <taxon>NPAAA clade</taxon>
        <taxon>indigoferoid/millettioid clade</taxon>
        <taxon>Phaseoleae</taxon>
        <taxon>Glycine</taxon>
        <taxon>Glycine subgen. Soja</taxon>
    </lineage>
</organism>
<reference evidence="3" key="3">
    <citation type="submission" date="2018-07" db="EMBL/GenBank/DDBJ databases">
        <title>WGS assembly of Glycine max.</title>
        <authorList>
            <person name="Schmutz J."/>
            <person name="Cannon S."/>
            <person name="Schlueter J."/>
            <person name="Ma J."/>
            <person name="Mitros T."/>
            <person name="Nelson W."/>
            <person name="Hyten D."/>
            <person name="Song Q."/>
            <person name="Thelen J."/>
            <person name="Cheng J."/>
            <person name="Xu D."/>
            <person name="Hellsten U."/>
            <person name="May G."/>
            <person name="Yu Y."/>
            <person name="Sakurai T."/>
            <person name="Umezawa T."/>
            <person name="Bhattacharyya M."/>
            <person name="Sandhu D."/>
            <person name="Valliyodan B."/>
            <person name="Lindquist E."/>
            <person name="Peto M."/>
            <person name="Grant D."/>
            <person name="Shu S."/>
            <person name="Goodstein D."/>
            <person name="Barry K."/>
            <person name="Futrell-Griggs M."/>
            <person name="Abernathy B."/>
            <person name="Du J."/>
            <person name="Tian Z."/>
            <person name="Zhu L."/>
            <person name="Gill N."/>
            <person name="Joshi T."/>
            <person name="Libault M."/>
            <person name="Sethuraman A."/>
            <person name="Zhang X."/>
            <person name="Shinozaki K."/>
            <person name="Nguyen H."/>
            <person name="Wing R."/>
            <person name="Cregan P."/>
            <person name="Specht J."/>
            <person name="Grimwood J."/>
            <person name="Rokhsar D."/>
            <person name="Stacey G."/>
            <person name="Shoemaker R."/>
            <person name="Jackson S."/>
        </authorList>
    </citation>
    <scope>NUCLEOTIDE SEQUENCE</scope>
    <source>
        <tissue evidence="3">Callus</tissue>
    </source>
</reference>
<dbReference type="PaxDb" id="3847-GLYMA15G17968.1"/>
<reference evidence="3 4" key="1">
    <citation type="journal article" date="2010" name="Nature">
        <title>Genome sequence of the palaeopolyploid soybean.</title>
        <authorList>
            <person name="Schmutz J."/>
            <person name="Cannon S.B."/>
            <person name="Schlueter J."/>
            <person name="Ma J."/>
            <person name="Mitros T."/>
            <person name="Nelson W."/>
            <person name="Hyten D.L."/>
            <person name="Song Q."/>
            <person name="Thelen J.J."/>
            <person name="Cheng J."/>
            <person name="Xu D."/>
            <person name="Hellsten U."/>
            <person name="May G.D."/>
            <person name="Yu Y."/>
            <person name="Sakurai T."/>
            <person name="Umezawa T."/>
            <person name="Bhattacharyya M.K."/>
            <person name="Sandhu D."/>
            <person name="Valliyodan B."/>
            <person name="Lindquist E."/>
            <person name="Peto M."/>
            <person name="Grant D."/>
            <person name="Shu S."/>
            <person name="Goodstein D."/>
            <person name="Barry K."/>
            <person name="Futrell-Griggs M."/>
            <person name="Abernathy B."/>
            <person name="Du J."/>
            <person name="Tian Z."/>
            <person name="Zhu L."/>
            <person name="Gill N."/>
            <person name="Joshi T."/>
            <person name="Libault M."/>
            <person name="Sethuraman A."/>
            <person name="Zhang X.-C."/>
            <person name="Shinozaki K."/>
            <person name="Nguyen H.T."/>
            <person name="Wing R.A."/>
            <person name="Cregan P."/>
            <person name="Specht J."/>
            <person name="Grimwood J."/>
            <person name="Rokhsar D."/>
            <person name="Stacey G."/>
            <person name="Shoemaker R.C."/>
            <person name="Jackson S.A."/>
        </authorList>
    </citation>
    <scope>NUCLEOTIDE SEQUENCE [LARGE SCALE GENOMIC DNA]</scope>
    <source>
        <strain evidence="4">cv. Williams 82</strain>
        <tissue evidence="3">Callus</tissue>
    </source>
</reference>